<dbReference type="AlphaFoldDB" id="A0A5J4L9X2"/>
<keyword evidence="1" id="KW-0808">Transferase</keyword>
<name>A0A5J4L9X2_9ACTN</name>
<dbReference type="InterPro" id="IPR036890">
    <property type="entry name" value="HATPase_C_sf"/>
</dbReference>
<evidence type="ECO:0000259" key="2">
    <source>
        <dbReference type="Pfam" id="PF13581"/>
    </source>
</evidence>
<gene>
    <name evidence="3" type="ORF">San01_34800</name>
</gene>
<feature type="domain" description="Histidine kinase/HSP90-like ATPase" evidence="2">
    <location>
        <begin position="35"/>
        <end position="135"/>
    </location>
</feature>
<dbReference type="Gene3D" id="3.30.565.10">
    <property type="entry name" value="Histidine kinase-like ATPase, C-terminal domain"/>
    <property type="match status" value="1"/>
</dbReference>
<comment type="caution">
    <text evidence="3">The sequence shown here is derived from an EMBL/GenBank/DDBJ whole genome shotgun (WGS) entry which is preliminary data.</text>
</comment>
<dbReference type="CDD" id="cd16936">
    <property type="entry name" value="HATPase_RsbW-like"/>
    <property type="match status" value="1"/>
</dbReference>
<dbReference type="SUPFAM" id="SSF55874">
    <property type="entry name" value="ATPase domain of HSP90 chaperone/DNA topoisomerase II/histidine kinase"/>
    <property type="match status" value="1"/>
</dbReference>
<dbReference type="PANTHER" id="PTHR35526:SF3">
    <property type="entry name" value="ANTI-SIGMA-F FACTOR RSBW"/>
    <property type="match status" value="1"/>
</dbReference>
<evidence type="ECO:0000256" key="1">
    <source>
        <dbReference type="ARBA" id="ARBA00022527"/>
    </source>
</evidence>
<sequence>MEPLPSYSKVSVMRTLVARFVLAGTHGEVSPARHKVIDQVRAWGVPLDDETADGIRLVASELITNAVVHGEGPITVALFHRPGRLVIEVLDASPVTPQPNCAGADDESGRGLLLVDALAARTGWASSDRGKRVWADLALPKPAPAVRADVLRRLFAVQQETDVRAAPKAFVLAVA</sequence>
<keyword evidence="1" id="KW-0723">Serine/threonine-protein kinase</keyword>
<protein>
    <recommendedName>
        <fullName evidence="2">Histidine kinase/HSP90-like ATPase domain-containing protein</fullName>
    </recommendedName>
</protein>
<dbReference type="PANTHER" id="PTHR35526">
    <property type="entry name" value="ANTI-SIGMA-F FACTOR RSBW-RELATED"/>
    <property type="match status" value="1"/>
</dbReference>
<dbReference type="GO" id="GO:0004674">
    <property type="term" value="F:protein serine/threonine kinase activity"/>
    <property type="evidence" value="ECO:0007669"/>
    <property type="project" value="UniProtKB-KW"/>
</dbReference>
<dbReference type="EMBL" id="BLAG01000009">
    <property type="protein sequence ID" value="GES30993.1"/>
    <property type="molecule type" value="Genomic_DNA"/>
</dbReference>
<proteinExistence type="predicted"/>
<dbReference type="InterPro" id="IPR050267">
    <property type="entry name" value="Anti-sigma-factor_SerPK"/>
</dbReference>
<dbReference type="InterPro" id="IPR003594">
    <property type="entry name" value="HATPase_dom"/>
</dbReference>
<organism evidence="3 4">
    <name type="scientific">Streptomyces angustmyceticus</name>
    <dbReference type="NCBI Taxonomy" id="285578"/>
    <lineage>
        <taxon>Bacteria</taxon>
        <taxon>Bacillati</taxon>
        <taxon>Actinomycetota</taxon>
        <taxon>Actinomycetes</taxon>
        <taxon>Kitasatosporales</taxon>
        <taxon>Streptomycetaceae</taxon>
        <taxon>Streptomyces</taxon>
    </lineage>
</organism>
<dbReference type="Pfam" id="PF13581">
    <property type="entry name" value="HATPase_c_2"/>
    <property type="match status" value="1"/>
</dbReference>
<evidence type="ECO:0000313" key="3">
    <source>
        <dbReference type="EMBL" id="GES30993.1"/>
    </source>
</evidence>
<accession>A0A5J4L9X2</accession>
<reference evidence="3 4" key="1">
    <citation type="submission" date="2019-10" db="EMBL/GenBank/DDBJ databases">
        <title>Whole genome shotgun sequence of Streptomyces angustmyceticus NBRC 3934.</title>
        <authorList>
            <person name="Hosoyama A."/>
            <person name="Ichikawa N."/>
            <person name="Kimura A."/>
            <person name="Kitahashi Y."/>
            <person name="Komaki H."/>
            <person name="Uohara A."/>
        </authorList>
    </citation>
    <scope>NUCLEOTIDE SEQUENCE [LARGE SCALE GENOMIC DNA]</scope>
    <source>
        <strain evidence="3 4">NBRC 3934</strain>
    </source>
</reference>
<keyword evidence="4" id="KW-1185">Reference proteome</keyword>
<keyword evidence="1" id="KW-0418">Kinase</keyword>
<dbReference type="Proteomes" id="UP000325598">
    <property type="component" value="Unassembled WGS sequence"/>
</dbReference>
<evidence type="ECO:0000313" key="4">
    <source>
        <dbReference type="Proteomes" id="UP000325598"/>
    </source>
</evidence>